<protein>
    <submittedName>
        <fullName evidence="1">Uncharacterized protein</fullName>
    </submittedName>
</protein>
<sequence>MNFAALPNDNQHTCHKYCESCLIIYGMEGRKMKNLTNFGHSILKIFDSKIHNASKIAMNVEILCFN</sequence>
<dbReference type="AlphaFoldDB" id="A0A3M7SWC1"/>
<gene>
    <name evidence="1" type="ORF">BpHYR1_014983</name>
</gene>
<dbReference type="Proteomes" id="UP000276133">
    <property type="component" value="Unassembled WGS sequence"/>
</dbReference>
<name>A0A3M7SWC1_BRAPC</name>
<organism evidence="1 2">
    <name type="scientific">Brachionus plicatilis</name>
    <name type="common">Marine rotifer</name>
    <name type="synonym">Brachionus muelleri</name>
    <dbReference type="NCBI Taxonomy" id="10195"/>
    <lineage>
        <taxon>Eukaryota</taxon>
        <taxon>Metazoa</taxon>
        <taxon>Spiralia</taxon>
        <taxon>Gnathifera</taxon>
        <taxon>Rotifera</taxon>
        <taxon>Eurotatoria</taxon>
        <taxon>Monogononta</taxon>
        <taxon>Pseudotrocha</taxon>
        <taxon>Ploima</taxon>
        <taxon>Brachionidae</taxon>
        <taxon>Brachionus</taxon>
    </lineage>
</organism>
<reference evidence="1 2" key="1">
    <citation type="journal article" date="2018" name="Sci. Rep.">
        <title>Genomic signatures of local adaptation to the degree of environmental predictability in rotifers.</title>
        <authorList>
            <person name="Franch-Gras L."/>
            <person name="Hahn C."/>
            <person name="Garcia-Roger E.M."/>
            <person name="Carmona M.J."/>
            <person name="Serra M."/>
            <person name="Gomez A."/>
        </authorList>
    </citation>
    <scope>NUCLEOTIDE SEQUENCE [LARGE SCALE GENOMIC DNA]</scope>
    <source>
        <strain evidence="1">HYR1</strain>
    </source>
</reference>
<evidence type="ECO:0000313" key="2">
    <source>
        <dbReference type="Proteomes" id="UP000276133"/>
    </source>
</evidence>
<comment type="caution">
    <text evidence="1">The sequence shown here is derived from an EMBL/GenBank/DDBJ whole genome shotgun (WGS) entry which is preliminary data.</text>
</comment>
<proteinExistence type="predicted"/>
<keyword evidence="2" id="KW-1185">Reference proteome</keyword>
<evidence type="ECO:0000313" key="1">
    <source>
        <dbReference type="EMBL" id="RNA40012.1"/>
    </source>
</evidence>
<accession>A0A3M7SWC1</accession>
<dbReference type="EMBL" id="REGN01000687">
    <property type="protein sequence ID" value="RNA40012.1"/>
    <property type="molecule type" value="Genomic_DNA"/>
</dbReference>